<dbReference type="PANTHER" id="PTHR13500">
    <property type="entry name" value="NUCLEOLAR PRERIBOSOMAL-ASSOCIATED PROTEIN 1"/>
    <property type="match status" value="1"/>
</dbReference>
<dbReference type="Proteomes" id="UP000605846">
    <property type="component" value="Unassembled WGS sequence"/>
</dbReference>
<gene>
    <name evidence="3" type="ORF">EC973_003366</name>
</gene>
<dbReference type="AlphaFoldDB" id="A0A8H7BTN6"/>
<proteinExistence type="predicted"/>
<evidence type="ECO:0000259" key="2">
    <source>
        <dbReference type="Pfam" id="PF26140"/>
    </source>
</evidence>
<evidence type="ECO:0000313" key="4">
    <source>
        <dbReference type="Proteomes" id="UP000605846"/>
    </source>
</evidence>
<evidence type="ECO:0000259" key="1">
    <source>
        <dbReference type="Pfam" id="PF11707"/>
    </source>
</evidence>
<protein>
    <submittedName>
        <fullName evidence="3">Uncharacterized protein</fullName>
    </submittedName>
</protein>
<keyword evidence="4" id="KW-1185">Reference proteome</keyword>
<organism evidence="3 4">
    <name type="scientific">Apophysomyces ossiformis</name>
    <dbReference type="NCBI Taxonomy" id="679940"/>
    <lineage>
        <taxon>Eukaryota</taxon>
        <taxon>Fungi</taxon>
        <taxon>Fungi incertae sedis</taxon>
        <taxon>Mucoromycota</taxon>
        <taxon>Mucoromycotina</taxon>
        <taxon>Mucoromycetes</taxon>
        <taxon>Mucorales</taxon>
        <taxon>Mucorineae</taxon>
        <taxon>Mucoraceae</taxon>
        <taxon>Apophysomyces</taxon>
    </lineage>
</organism>
<dbReference type="Pfam" id="PF11707">
    <property type="entry name" value="Npa1"/>
    <property type="match status" value="1"/>
</dbReference>
<comment type="caution">
    <text evidence="3">The sequence shown here is derived from an EMBL/GenBank/DDBJ whole genome shotgun (WGS) entry which is preliminary data.</text>
</comment>
<feature type="domain" description="URB1 central HEAT repeat" evidence="2">
    <location>
        <begin position="433"/>
        <end position="552"/>
    </location>
</feature>
<dbReference type="PANTHER" id="PTHR13500:SF0">
    <property type="entry name" value="NUCLEOLAR PRE-RIBOSOMAL-ASSOCIATED PROTEIN 1"/>
    <property type="match status" value="1"/>
</dbReference>
<dbReference type="InterPro" id="IPR021714">
    <property type="entry name" value="URB1_N"/>
</dbReference>
<sequence length="705" mass="80068">MRAARYRQQKKSNNPNKYIYDLRTSYVQFVLAFFIHGDAEIKKQVLALKGFASSVFTGIHEDAYQLIEEVLSVTYEHLIMDNAVSRSVKAYFFSSYILEQIAKVYTRTEPEKTSPDETGIPADLVHHFLVSVCSVPGVGVCFRDSGWYPPSSVADDKGETGTKMETVQNRALAKFIMSLKPVDDMRQQELLLKILSACPELVEGYWKGTSMTFEPRISSKWLANVTLLQRITQLPIPSLYYGDTHLYPSTPPNVSTILENVLPGVFGRSATSKGLQHASPLVRYATMTALAAAFQKFGKVVEAMQTVICTLDENGEIHRETDEKPSEKWKKCFESVQESLRRRMPEIHLIVALYSKALVDKQETVAEEDLAEITAQRQVLQDSAFRLIRYYQQYLPETMMESSVDASNFIPADILSVRPGSLIHLLELLLCLPDFRWSNKSAGKSVSHITTLLTLYLRTPYQYIRNLTGKLLNKTLADSFMFQHDPEEVDIWLKALPQNFLKTGGETLSLTSEQSTVLQYLDESIARFEKAQYRYTDQLVSVVSEVNKTFMDNTRASDNLSVSLARAIIGIHDTTISPNDVLDMTGYIHPFSPLLLTVFERMQFFKGEKTPVVGFITRLVEGLLSKQKIPHYLSHLIENLRVDDKDGASDARHIMEWNRPEMIQQALIFLGDYNNEDKKYSSSPVNVHSNIESQLTMFMDSKLQL</sequence>
<dbReference type="EMBL" id="JABAYA010000020">
    <property type="protein sequence ID" value="KAF7729953.1"/>
    <property type="molecule type" value="Genomic_DNA"/>
</dbReference>
<dbReference type="InterPro" id="IPR039844">
    <property type="entry name" value="URB1"/>
</dbReference>
<reference evidence="3" key="1">
    <citation type="submission" date="2020-01" db="EMBL/GenBank/DDBJ databases">
        <title>Genome Sequencing of Three Apophysomyces-Like Fungal Strains Confirms a Novel Fungal Genus in the Mucoromycota with divergent Burkholderia-like Endosymbiotic Bacteria.</title>
        <authorList>
            <person name="Stajich J.E."/>
            <person name="Macias A.M."/>
            <person name="Carter-House D."/>
            <person name="Lovett B."/>
            <person name="Kasson L.R."/>
            <person name="Berry K."/>
            <person name="Grigoriev I."/>
            <person name="Chang Y."/>
            <person name="Spatafora J."/>
            <person name="Kasson M.T."/>
        </authorList>
    </citation>
    <scope>NUCLEOTIDE SEQUENCE</scope>
    <source>
        <strain evidence="3">NRRL A-21654</strain>
    </source>
</reference>
<accession>A0A8H7BTN6</accession>
<feature type="domain" description="URB1 N-terminal" evidence="1">
    <location>
        <begin position="5"/>
        <end position="224"/>
    </location>
</feature>
<dbReference type="GO" id="GO:0005730">
    <property type="term" value="C:nucleolus"/>
    <property type="evidence" value="ECO:0007669"/>
    <property type="project" value="TreeGrafter"/>
</dbReference>
<evidence type="ECO:0000313" key="3">
    <source>
        <dbReference type="EMBL" id="KAF7729953.1"/>
    </source>
</evidence>
<name>A0A8H7BTN6_9FUNG</name>
<dbReference type="Pfam" id="PF26140">
    <property type="entry name" value="HEAT_URB1"/>
    <property type="match status" value="1"/>
</dbReference>
<dbReference type="InterPro" id="IPR059018">
    <property type="entry name" value="HEAT_URB1"/>
</dbReference>
<dbReference type="GO" id="GO:0000466">
    <property type="term" value="P:maturation of 5.8S rRNA from tricistronic rRNA transcript (SSU-rRNA, 5.8S rRNA, LSU-rRNA)"/>
    <property type="evidence" value="ECO:0007669"/>
    <property type="project" value="TreeGrafter"/>
</dbReference>
<dbReference type="GO" id="GO:0000463">
    <property type="term" value="P:maturation of LSU-rRNA from tricistronic rRNA transcript (SSU-rRNA, 5.8S rRNA, LSU-rRNA)"/>
    <property type="evidence" value="ECO:0007669"/>
    <property type="project" value="TreeGrafter"/>
</dbReference>
<dbReference type="OrthoDB" id="72892at2759"/>